<evidence type="ECO:0000313" key="4">
    <source>
        <dbReference type="Proteomes" id="UP001151582"/>
    </source>
</evidence>
<dbReference type="Gene3D" id="3.40.50.10330">
    <property type="entry name" value="Probable inorganic polyphosphate/atp-NAD kinase, domain 1"/>
    <property type="match status" value="1"/>
</dbReference>
<feature type="compositionally biased region" description="Polar residues" evidence="1">
    <location>
        <begin position="450"/>
        <end position="477"/>
    </location>
</feature>
<keyword evidence="4" id="KW-1185">Reference proteome</keyword>
<feature type="region of interest" description="Disordered" evidence="1">
    <location>
        <begin position="450"/>
        <end position="529"/>
    </location>
</feature>
<dbReference type="PANTHER" id="PTHR11255:SF121">
    <property type="entry name" value="DIACYLGLYCEROL KINASE (ATP)"/>
    <property type="match status" value="1"/>
</dbReference>
<dbReference type="Pfam" id="PF00781">
    <property type="entry name" value="DAGK_cat"/>
    <property type="match status" value="1"/>
</dbReference>
<dbReference type="OrthoDB" id="242257at2759"/>
<name>A0A9W8B5B5_9FUNG</name>
<reference evidence="3" key="1">
    <citation type="submission" date="2022-07" db="EMBL/GenBank/DDBJ databases">
        <title>Phylogenomic reconstructions and comparative analyses of Kickxellomycotina fungi.</title>
        <authorList>
            <person name="Reynolds N.K."/>
            <person name="Stajich J.E."/>
            <person name="Barry K."/>
            <person name="Grigoriev I.V."/>
            <person name="Crous P."/>
            <person name="Smith M.E."/>
        </authorList>
    </citation>
    <scope>NUCLEOTIDE SEQUENCE</scope>
    <source>
        <strain evidence="3">RSA 567</strain>
    </source>
</reference>
<feature type="domain" description="DAGKc" evidence="2">
    <location>
        <begin position="264"/>
        <end position="315"/>
    </location>
</feature>
<accession>A0A9W8B5B5</accession>
<dbReference type="GO" id="GO:0004143">
    <property type="term" value="F:ATP-dependent diacylglycerol kinase activity"/>
    <property type="evidence" value="ECO:0007669"/>
    <property type="project" value="InterPro"/>
</dbReference>
<evidence type="ECO:0000313" key="3">
    <source>
        <dbReference type="EMBL" id="KAJ1976611.1"/>
    </source>
</evidence>
<feature type="compositionally biased region" description="Low complexity" evidence="1">
    <location>
        <begin position="705"/>
        <end position="724"/>
    </location>
</feature>
<dbReference type="InterPro" id="IPR037607">
    <property type="entry name" value="DGK"/>
</dbReference>
<feature type="region of interest" description="Disordered" evidence="1">
    <location>
        <begin position="744"/>
        <end position="798"/>
    </location>
</feature>
<protein>
    <recommendedName>
        <fullName evidence="2">DAGKc domain-containing protein</fullName>
    </recommendedName>
</protein>
<evidence type="ECO:0000256" key="1">
    <source>
        <dbReference type="SAM" id="MobiDB-lite"/>
    </source>
</evidence>
<feature type="compositionally biased region" description="Polar residues" evidence="1">
    <location>
        <begin position="760"/>
        <end position="789"/>
    </location>
</feature>
<comment type="caution">
    <text evidence="3">The sequence shown here is derived from an EMBL/GenBank/DDBJ whole genome shotgun (WGS) entry which is preliminary data.</text>
</comment>
<feature type="region of interest" description="Disordered" evidence="1">
    <location>
        <begin position="210"/>
        <end position="234"/>
    </location>
</feature>
<dbReference type="PANTHER" id="PTHR11255">
    <property type="entry name" value="DIACYLGLYCEROL KINASE"/>
    <property type="match status" value="1"/>
</dbReference>
<dbReference type="InterPro" id="IPR016064">
    <property type="entry name" value="NAD/diacylglycerol_kinase_sf"/>
</dbReference>
<dbReference type="AlphaFoldDB" id="A0A9W8B5B5"/>
<dbReference type="Proteomes" id="UP001151582">
    <property type="component" value="Unassembled WGS sequence"/>
</dbReference>
<organism evidence="3 4">
    <name type="scientific">Dimargaris verticillata</name>
    <dbReference type="NCBI Taxonomy" id="2761393"/>
    <lineage>
        <taxon>Eukaryota</taxon>
        <taxon>Fungi</taxon>
        <taxon>Fungi incertae sedis</taxon>
        <taxon>Zoopagomycota</taxon>
        <taxon>Kickxellomycotina</taxon>
        <taxon>Dimargaritomycetes</taxon>
        <taxon>Dimargaritales</taxon>
        <taxon>Dimargaritaceae</taxon>
        <taxon>Dimargaris</taxon>
    </lineage>
</organism>
<dbReference type="SUPFAM" id="SSF111331">
    <property type="entry name" value="NAD kinase/diacylglycerol kinase-like"/>
    <property type="match status" value="1"/>
</dbReference>
<gene>
    <name evidence="3" type="ORF">H4R34_003912</name>
</gene>
<feature type="compositionally biased region" description="Polar residues" evidence="1">
    <location>
        <begin position="210"/>
        <end position="221"/>
    </location>
</feature>
<dbReference type="GO" id="GO:0016020">
    <property type="term" value="C:membrane"/>
    <property type="evidence" value="ECO:0007669"/>
    <property type="project" value="TreeGrafter"/>
</dbReference>
<dbReference type="EMBL" id="JANBQB010000415">
    <property type="protein sequence ID" value="KAJ1976611.1"/>
    <property type="molecule type" value="Genomic_DNA"/>
</dbReference>
<dbReference type="InterPro" id="IPR017438">
    <property type="entry name" value="ATP-NAD_kinase_N"/>
</dbReference>
<proteinExistence type="predicted"/>
<dbReference type="InterPro" id="IPR001206">
    <property type="entry name" value="Diacylglycerol_kinase_cat_dom"/>
</dbReference>
<dbReference type="GO" id="GO:0007165">
    <property type="term" value="P:signal transduction"/>
    <property type="evidence" value="ECO:0007669"/>
    <property type="project" value="InterPro"/>
</dbReference>
<sequence>MATAASMPRILYPTQATSPAPLSPTAAKRQHQLSAMNASPSPPYSATLPTSPPGLNITDRTNADLLECLATSPSDPCQAAASSIPGLTQWEERFLFLASKMPNIGIFMFVNPHSGNRAGEALLNMDFQHFRLRSRPRVQVQWYNILDEQDRDEGLEQLRWYLGVKRKVDALLAKANVGARKIVTECDPTDANQGKCRLADDDDCQAASRTASCQTTGSADTARSMPMPVSPLPASQEALPNAFAAEQSSSKRSRTRTVRPFEVHIWSAGGDGTIMSIYDWLSNENIDFQDVLFSAVPFGTGNDFSHALGWGRTLQRSFVDNQLAGLCDLTQARLAGSLAHLDIWEVKITTYPEGHVRYIQKDRDTPKEQSFTKRFCSIFSMGVQGLVGSGFEANRSHSRTLNIMEYVRQSLKWVLFRRFPPITELLHSIERDGQVLLATESPNFVSSTYSLSTTDDGHNSVSSLASETGNHRQTVPSSPVLDAVDTTPARDESVKRRHSAIGRMESGQAPTPTHSTAHSAPTSPQSATPTLKIHPIDLIVQNIPHIWGRDHDIWNRAKLSPHTVTNRSGETLPSNWTPQMAGDGRLEMFCIENVPEYIRKQVPHMSSHLAQIGQFEDRFTLRFHHPETYLKKSPSAFHLNPLRHRVTPPGTTCLMIDGEFYELKYPMTIEFRKHNCLRAIGSDEKHSRMVRDTQFQLTHSHIYHQDSQPQSQHPPRTSVASSLTATGLSSGLARAGVLDHGAAVGPASRTQTAPPLDFESTFSYNSTPVSSTPSATNSRRTSHSSQGGESSPIDRRSFDTSAIKYLQAKVTPATKPAPKPSAKYLDIPACLRFKNSL</sequence>
<feature type="region of interest" description="Disordered" evidence="1">
    <location>
        <begin position="703"/>
        <end position="724"/>
    </location>
</feature>
<evidence type="ECO:0000259" key="2">
    <source>
        <dbReference type="Pfam" id="PF00781"/>
    </source>
</evidence>
<feature type="compositionally biased region" description="Polar residues" evidence="1">
    <location>
        <begin position="508"/>
        <end position="529"/>
    </location>
</feature>